<accession>U7R714</accession>
<organism evidence="2 3">
    <name type="scientific">Photorhabdus temperata J3</name>
    <dbReference type="NCBI Taxonomy" id="1389415"/>
    <lineage>
        <taxon>Bacteria</taxon>
        <taxon>Pseudomonadati</taxon>
        <taxon>Pseudomonadota</taxon>
        <taxon>Gammaproteobacteria</taxon>
        <taxon>Enterobacterales</taxon>
        <taxon>Morganellaceae</taxon>
        <taxon>Photorhabdus</taxon>
    </lineage>
</organism>
<keyword evidence="3" id="KW-1185">Reference proteome</keyword>
<feature type="region of interest" description="Disordered" evidence="1">
    <location>
        <begin position="1"/>
        <end position="22"/>
    </location>
</feature>
<dbReference type="AlphaFoldDB" id="U7R714"/>
<dbReference type="RefSeq" id="WP_023043695.1">
    <property type="nucleotide sequence ID" value="NZ_AXDT01000024.1"/>
</dbReference>
<reference evidence="2 3" key="1">
    <citation type="submission" date="2013-10" db="EMBL/GenBank/DDBJ databases">
        <title>Whole Genome Shotgun Sequence of Photorhabdus temperata J3.</title>
        <authorList>
            <person name="Park G.-S."/>
            <person name="Hong S.-J."/>
            <person name="Shin J.-H."/>
        </authorList>
    </citation>
    <scope>NUCLEOTIDE SEQUENCE [LARGE SCALE GENOMIC DNA]</scope>
    <source>
        <strain evidence="2 3">J3</strain>
    </source>
</reference>
<name>U7R714_PHOTE</name>
<proteinExistence type="predicted"/>
<dbReference type="Proteomes" id="UP000017133">
    <property type="component" value="Unassembled WGS sequence"/>
</dbReference>
<evidence type="ECO:0000256" key="1">
    <source>
        <dbReference type="SAM" id="MobiDB-lite"/>
    </source>
</evidence>
<protein>
    <submittedName>
        <fullName evidence="2">Uncharacterized protein</fullName>
    </submittedName>
</protein>
<gene>
    <name evidence="2" type="ORF">O185_02915</name>
</gene>
<sequence>MTRRETYLRRQHQVRSQGQEQDINQLLAGLPQKEGKALTADQLPDLAASLERQAERIQQRVQQKKCCVCSG</sequence>
<dbReference type="EMBL" id="AXDT01000024">
    <property type="protein sequence ID" value="ERT14616.1"/>
    <property type="molecule type" value="Genomic_DNA"/>
</dbReference>
<comment type="caution">
    <text evidence="2">The sequence shown here is derived from an EMBL/GenBank/DDBJ whole genome shotgun (WGS) entry which is preliminary data.</text>
</comment>
<evidence type="ECO:0000313" key="3">
    <source>
        <dbReference type="Proteomes" id="UP000017133"/>
    </source>
</evidence>
<evidence type="ECO:0000313" key="2">
    <source>
        <dbReference type="EMBL" id="ERT14616.1"/>
    </source>
</evidence>
<dbReference type="PATRIC" id="fig|1389415.4.peg.574"/>